<keyword evidence="4" id="KW-0408">Iron</keyword>
<accession>A0A292YGX1</accession>
<dbReference type="PROSITE" id="PS51379">
    <property type="entry name" value="4FE4S_FER_2"/>
    <property type="match status" value="2"/>
</dbReference>
<evidence type="ECO:0000256" key="5">
    <source>
        <dbReference type="ARBA" id="ARBA00023014"/>
    </source>
</evidence>
<name>A0A292YGX1_9BACT</name>
<dbReference type="InterPro" id="IPR017896">
    <property type="entry name" value="4Fe4S_Fe-S-bd"/>
</dbReference>
<dbReference type="Gene3D" id="3.30.70.3270">
    <property type="match status" value="1"/>
</dbReference>
<feature type="domain" description="4Fe-4S ferredoxin-type" evidence="6">
    <location>
        <begin position="67"/>
        <end position="96"/>
    </location>
</feature>
<dbReference type="GO" id="GO:0016020">
    <property type="term" value="C:membrane"/>
    <property type="evidence" value="ECO:0007669"/>
    <property type="project" value="InterPro"/>
</dbReference>
<keyword evidence="2" id="KW-0479">Metal-binding</keyword>
<keyword evidence="3" id="KW-0677">Repeat</keyword>
<dbReference type="InterPro" id="IPR017900">
    <property type="entry name" value="4Fe4S_Fe_S_CS"/>
</dbReference>
<reference evidence="7 8" key="1">
    <citation type="journal article" date="2017" name="Syst. Appl. Microbiol.">
        <title>Lebetimonas natsushimae sp. nov., a novel strictly anaerobic, moderately thermophilic chemoautotroph isolated from a deep-sea hydrothermal vent polychaete nest in the Mid-Okinawa Trough.</title>
        <authorList>
            <person name="Nagata R."/>
            <person name="Takaki Y."/>
            <person name="Tame A."/>
            <person name="Nunoura T."/>
            <person name="Muto H."/>
            <person name="Mino S."/>
            <person name="Sawayama S."/>
            <person name="Takai K."/>
            <person name="Nakagawa S."/>
        </authorList>
    </citation>
    <scope>NUCLEOTIDE SEQUENCE [LARGE SCALE GENOMIC DNA]</scope>
    <source>
        <strain evidence="7 8">HS1857</strain>
    </source>
</reference>
<dbReference type="GO" id="GO:0051539">
    <property type="term" value="F:4 iron, 4 sulfur cluster binding"/>
    <property type="evidence" value="ECO:0007669"/>
    <property type="project" value="UniProtKB-KW"/>
</dbReference>
<dbReference type="GO" id="GO:0046872">
    <property type="term" value="F:metal ion binding"/>
    <property type="evidence" value="ECO:0007669"/>
    <property type="project" value="UniProtKB-KW"/>
</dbReference>
<comment type="caution">
    <text evidence="7">The sequence shown here is derived from an EMBL/GenBank/DDBJ whole genome shotgun (WGS) entry which is preliminary data.</text>
</comment>
<feature type="domain" description="4Fe-4S ferredoxin-type" evidence="6">
    <location>
        <begin position="34"/>
        <end position="63"/>
    </location>
</feature>
<dbReference type="RefSeq" id="WP_096260047.1">
    <property type="nucleotide sequence ID" value="NZ_BDME01000006.1"/>
</dbReference>
<dbReference type="GO" id="GO:0003954">
    <property type="term" value="F:NADH dehydrogenase activity"/>
    <property type="evidence" value="ECO:0007669"/>
    <property type="project" value="TreeGrafter"/>
</dbReference>
<dbReference type="Pfam" id="PF00037">
    <property type="entry name" value="Fer4"/>
    <property type="match status" value="2"/>
</dbReference>
<dbReference type="PANTHER" id="PTHR10849:SF35">
    <property type="entry name" value="FORMATE HYDROGENLYASE SUBUNIT 6-RELATED"/>
    <property type="match status" value="1"/>
</dbReference>
<dbReference type="Proteomes" id="UP000217944">
    <property type="component" value="Unassembled WGS sequence"/>
</dbReference>
<dbReference type="AlphaFoldDB" id="A0A292YGX1"/>
<evidence type="ECO:0000256" key="2">
    <source>
        <dbReference type="ARBA" id="ARBA00022723"/>
    </source>
</evidence>
<organism evidence="7 8">
    <name type="scientific">Lebetimonas natsushimae</name>
    <dbReference type="NCBI Taxonomy" id="1936991"/>
    <lineage>
        <taxon>Bacteria</taxon>
        <taxon>Pseudomonadati</taxon>
        <taxon>Campylobacterota</taxon>
        <taxon>Epsilonproteobacteria</taxon>
        <taxon>Nautiliales</taxon>
        <taxon>Nautiliaceae</taxon>
        <taxon>Lebetimonas</taxon>
    </lineage>
</organism>
<protein>
    <recommendedName>
        <fullName evidence="6">4Fe-4S ferredoxin-type domain-containing protein</fullName>
    </recommendedName>
</protein>
<keyword evidence="8" id="KW-1185">Reference proteome</keyword>
<evidence type="ECO:0000313" key="8">
    <source>
        <dbReference type="Proteomes" id="UP000217944"/>
    </source>
</evidence>
<proteinExistence type="predicted"/>
<dbReference type="GO" id="GO:0009060">
    <property type="term" value="P:aerobic respiration"/>
    <property type="evidence" value="ECO:0007669"/>
    <property type="project" value="TreeGrafter"/>
</dbReference>
<gene>
    <name evidence="7" type="ORF">LNAT_P1514</name>
</gene>
<keyword evidence="5" id="KW-0411">Iron-sulfur</keyword>
<sequence>MSGFLKIAIRNLLKGPVTDPYPFGKTFIPNKLRGKLKVDPKACTACGTCEEVCPSGAIHITKNENVYVHTTWYNTCCFCGNCEFFCPTGAIKLTNDFHTANTEEEKYRFTTVALISEIKCESCGEMFVPASEALLKRAYPNVNDTIRELTKLCPKCRRKKAFERLYQ</sequence>
<evidence type="ECO:0000259" key="6">
    <source>
        <dbReference type="PROSITE" id="PS51379"/>
    </source>
</evidence>
<evidence type="ECO:0000256" key="1">
    <source>
        <dbReference type="ARBA" id="ARBA00022485"/>
    </source>
</evidence>
<evidence type="ECO:0000256" key="3">
    <source>
        <dbReference type="ARBA" id="ARBA00022737"/>
    </source>
</evidence>
<evidence type="ECO:0000313" key="7">
    <source>
        <dbReference type="EMBL" id="GAX88219.1"/>
    </source>
</evidence>
<dbReference type="PANTHER" id="PTHR10849">
    <property type="entry name" value="NADH DEHYDROGENASE UBIQUINONE IRON-SULFUR PROTEIN 8, MITOCHONDRIAL"/>
    <property type="match status" value="1"/>
</dbReference>
<dbReference type="SUPFAM" id="SSF54862">
    <property type="entry name" value="4Fe-4S ferredoxins"/>
    <property type="match status" value="1"/>
</dbReference>
<keyword evidence="1" id="KW-0004">4Fe-4S</keyword>
<dbReference type="PROSITE" id="PS00198">
    <property type="entry name" value="4FE4S_FER_1"/>
    <property type="match status" value="2"/>
</dbReference>
<dbReference type="EMBL" id="BDME01000006">
    <property type="protein sequence ID" value="GAX88219.1"/>
    <property type="molecule type" value="Genomic_DNA"/>
</dbReference>
<evidence type="ECO:0000256" key="4">
    <source>
        <dbReference type="ARBA" id="ARBA00023004"/>
    </source>
</evidence>
<dbReference type="OrthoDB" id="9803192at2"/>
<dbReference type="InterPro" id="IPR010226">
    <property type="entry name" value="NADH_quinone_OxRdtase_chainI"/>
</dbReference>